<accession>D9SQD3</accession>
<evidence type="ECO:0000259" key="1">
    <source>
        <dbReference type="Pfam" id="PF26353"/>
    </source>
</evidence>
<dbReference type="Proteomes" id="UP000002730">
    <property type="component" value="Chromosome"/>
</dbReference>
<reference evidence="2 3" key="1">
    <citation type="submission" date="2010-08" db="EMBL/GenBank/DDBJ databases">
        <title>Complete sequence of Clostridium cellulovorans 743B.</title>
        <authorList>
            <consortium name="US DOE Joint Genome Institute"/>
            <person name="Lucas S."/>
            <person name="Copeland A."/>
            <person name="Lapidus A."/>
            <person name="Cheng J.-F."/>
            <person name="Bruce D."/>
            <person name="Goodwin L."/>
            <person name="Pitluck S."/>
            <person name="Chertkov O."/>
            <person name="Detter J.C."/>
            <person name="Han C."/>
            <person name="Tapia R."/>
            <person name="Land M."/>
            <person name="Hauser L."/>
            <person name="Chang Y.-J."/>
            <person name="Jeffries C."/>
            <person name="Kyrpides N."/>
            <person name="Ivanova N."/>
            <person name="Mikhailova N."/>
            <person name="Hemme C.L."/>
            <person name="Woyke T."/>
        </authorList>
    </citation>
    <scope>NUCLEOTIDE SEQUENCE [LARGE SCALE GENOMIC DNA]</scope>
    <source>
        <strain evidence="3">ATCC 35296 / DSM 3052 / OCM 3 / 743B</strain>
    </source>
</reference>
<dbReference type="PROSITE" id="PS51257">
    <property type="entry name" value="PROKAR_LIPOPROTEIN"/>
    <property type="match status" value="1"/>
</dbReference>
<dbReference type="OrthoDB" id="2738838at2"/>
<name>D9SQD3_CLOC7</name>
<dbReference type="Pfam" id="PF26353">
    <property type="entry name" value="YhfM"/>
    <property type="match status" value="1"/>
</dbReference>
<dbReference type="STRING" id="573061.Clocel_0423"/>
<dbReference type="RefSeq" id="WP_010075031.1">
    <property type="nucleotide sequence ID" value="NC_014393.1"/>
</dbReference>
<dbReference type="KEGG" id="ccb:Clocel_0423"/>
<gene>
    <name evidence="2" type="ordered locus">Clocel_0423</name>
</gene>
<proteinExistence type="predicted"/>
<dbReference type="HOGENOM" id="CLU_1861707_0_0_9"/>
<protein>
    <recommendedName>
        <fullName evidence="1">YhfM-like domain-containing protein</fullName>
    </recommendedName>
</protein>
<keyword evidence="3" id="KW-1185">Reference proteome</keyword>
<organism evidence="2 3">
    <name type="scientific">Clostridium cellulovorans (strain ATCC 35296 / DSM 3052 / OCM 3 / 743B)</name>
    <dbReference type="NCBI Taxonomy" id="573061"/>
    <lineage>
        <taxon>Bacteria</taxon>
        <taxon>Bacillati</taxon>
        <taxon>Bacillota</taxon>
        <taxon>Clostridia</taxon>
        <taxon>Eubacteriales</taxon>
        <taxon>Clostridiaceae</taxon>
        <taxon>Clostridium</taxon>
    </lineage>
</organism>
<evidence type="ECO:0000313" key="2">
    <source>
        <dbReference type="EMBL" id="ADL50200.1"/>
    </source>
</evidence>
<dbReference type="InterPro" id="IPR058780">
    <property type="entry name" value="YhfM-like_dom"/>
</dbReference>
<dbReference type="EMBL" id="CP002160">
    <property type="protein sequence ID" value="ADL50200.1"/>
    <property type="molecule type" value="Genomic_DNA"/>
</dbReference>
<evidence type="ECO:0000313" key="3">
    <source>
        <dbReference type="Proteomes" id="UP000002730"/>
    </source>
</evidence>
<dbReference type="eggNOG" id="ENOG50313EJ">
    <property type="taxonomic scope" value="Bacteria"/>
</dbReference>
<dbReference type="AlphaFoldDB" id="D9SQD3"/>
<feature type="domain" description="YhfM-like" evidence="1">
    <location>
        <begin position="40"/>
        <end position="136"/>
    </location>
</feature>
<sequence length="137" mass="16144">MEKLNVFRDKKGIEKVTLLMILFTISLLMGCNNSISKGKKVDYIEVVKLSDNKKWTFLEKDEIDKFIKALDDKEKFNGKFEIRTPDYSVDIYFKNKSKESYSLWLGEEDNIQGILMDENTIWYIDKKSNPTLRKLLS</sequence>